<dbReference type="InterPro" id="IPR050416">
    <property type="entry name" value="FAD-linked_Oxidoreductase"/>
</dbReference>
<name>A0A1I5YL87_9ACTN</name>
<dbReference type="RefSeq" id="WP_075024973.1">
    <property type="nucleotide sequence ID" value="NZ_CP083237.1"/>
</dbReference>
<dbReference type="PROSITE" id="PS51387">
    <property type="entry name" value="FAD_PCMH"/>
    <property type="match status" value="1"/>
</dbReference>
<dbReference type="Gene3D" id="3.40.462.20">
    <property type="match status" value="1"/>
</dbReference>
<evidence type="ECO:0000259" key="6">
    <source>
        <dbReference type="PROSITE" id="PS51387"/>
    </source>
</evidence>
<dbReference type="Gene3D" id="3.30.465.10">
    <property type="match status" value="1"/>
</dbReference>
<dbReference type="GO" id="GO:0071949">
    <property type="term" value="F:FAD binding"/>
    <property type="evidence" value="ECO:0007669"/>
    <property type="project" value="InterPro"/>
</dbReference>
<feature type="domain" description="FAD-binding PCMH-type" evidence="6">
    <location>
        <begin position="18"/>
        <end position="186"/>
    </location>
</feature>
<dbReference type="STRING" id="1993.SAMN04489713_13426"/>
<keyword evidence="8" id="KW-1185">Reference proteome</keyword>
<dbReference type="Pfam" id="PF01565">
    <property type="entry name" value="FAD_binding_4"/>
    <property type="match status" value="1"/>
</dbReference>
<dbReference type="PANTHER" id="PTHR42973">
    <property type="entry name" value="BINDING OXIDOREDUCTASE, PUTATIVE (AFU_ORTHOLOGUE AFUA_1G17690)-RELATED"/>
    <property type="match status" value="1"/>
</dbReference>
<proteinExistence type="inferred from homology"/>
<dbReference type="PANTHER" id="PTHR42973:SF39">
    <property type="entry name" value="FAD-BINDING PCMH-TYPE DOMAIN-CONTAINING PROTEIN"/>
    <property type="match status" value="1"/>
</dbReference>
<dbReference type="Proteomes" id="UP000183413">
    <property type="component" value="Unassembled WGS sequence"/>
</dbReference>
<gene>
    <name evidence="7" type="ORF">SAMN04489713_13426</name>
</gene>
<evidence type="ECO:0000313" key="8">
    <source>
        <dbReference type="Proteomes" id="UP000183413"/>
    </source>
</evidence>
<sequence>MSTATAGTTIGSTLGTAARSAGPLVVEATGPADVRAAVLASRELGVPLTVQATGHGTVVPPDEGMLLKTSRMSRVLVDPSRRVARAGAGARWSDVIAAAAPLGLSPLSGSHASVGVTGFTLGGGVGWLSRRYGFAADHLLRAEIVTADGRHLTADAAHHADLFWALRGGSGNFGVVTSLEFRLQPVSAVYAGVALYPAERAAAVLTRFRDEADLRPDALSVSIALADHPAHGRVVAVRGVYAGSAADGARALRSLRNAAGPPLEDTFRTMPYAETESLGGTPPHHFHLYADLPDALIGAIASSDAAGIEVKHWGGAMARPGADAGPVGHRDVPFSLTIDGSDAALAPYATGGSFLNFLHDTSRTASAYTPENLRRLREVKRAYDPQNVFHRNHNIQPA</sequence>
<dbReference type="GeneID" id="99654525"/>
<evidence type="ECO:0000256" key="4">
    <source>
        <dbReference type="ARBA" id="ARBA00022827"/>
    </source>
</evidence>
<keyword evidence="5" id="KW-0560">Oxidoreductase</keyword>
<dbReference type="GO" id="GO:0016491">
    <property type="term" value="F:oxidoreductase activity"/>
    <property type="evidence" value="ECO:0007669"/>
    <property type="project" value="UniProtKB-KW"/>
</dbReference>
<dbReference type="Pfam" id="PF08031">
    <property type="entry name" value="BBE"/>
    <property type="match status" value="1"/>
</dbReference>
<dbReference type="InterPro" id="IPR012951">
    <property type="entry name" value="BBE"/>
</dbReference>
<protein>
    <submittedName>
        <fullName evidence="7">FAD/FMN-containing dehydrogenase</fullName>
    </submittedName>
</protein>
<evidence type="ECO:0000256" key="3">
    <source>
        <dbReference type="ARBA" id="ARBA00022630"/>
    </source>
</evidence>
<dbReference type="InterPro" id="IPR006094">
    <property type="entry name" value="Oxid_FAD_bind_N"/>
</dbReference>
<dbReference type="SUPFAM" id="SSF56176">
    <property type="entry name" value="FAD-binding/transporter-associated domain-like"/>
    <property type="match status" value="1"/>
</dbReference>
<keyword evidence="3" id="KW-0285">Flavoprotein</keyword>
<accession>A0A1I5YL87</accession>
<evidence type="ECO:0000256" key="2">
    <source>
        <dbReference type="ARBA" id="ARBA00005466"/>
    </source>
</evidence>
<dbReference type="InterPro" id="IPR016169">
    <property type="entry name" value="FAD-bd_PCMH_sub2"/>
</dbReference>
<evidence type="ECO:0000256" key="5">
    <source>
        <dbReference type="ARBA" id="ARBA00023002"/>
    </source>
</evidence>
<evidence type="ECO:0000313" key="7">
    <source>
        <dbReference type="EMBL" id="SFQ44922.1"/>
    </source>
</evidence>
<dbReference type="InParanoid" id="A0A1I5YL87"/>
<reference evidence="7 8" key="1">
    <citation type="submission" date="2016-10" db="EMBL/GenBank/DDBJ databases">
        <authorList>
            <person name="de Groot N.N."/>
        </authorList>
    </citation>
    <scope>NUCLEOTIDE SEQUENCE [LARGE SCALE GENOMIC DNA]</scope>
    <source>
        <strain evidence="7 8">DSM 43067</strain>
    </source>
</reference>
<dbReference type="InterPro" id="IPR036318">
    <property type="entry name" value="FAD-bd_PCMH-like_sf"/>
</dbReference>
<dbReference type="AlphaFoldDB" id="A0A1I5YL87"/>
<dbReference type="EMBL" id="FOVH01000034">
    <property type="protein sequence ID" value="SFQ44922.1"/>
    <property type="molecule type" value="Genomic_DNA"/>
</dbReference>
<comment type="similarity">
    <text evidence="2">Belongs to the oxygen-dependent FAD-linked oxidoreductase family.</text>
</comment>
<keyword evidence="4" id="KW-0274">FAD</keyword>
<dbReference type="InterPro" id="IPR016166">
    <property type="entry name" value="FAD-bd_PCMH"/>
</dbReference>
<organism evidence="7 8">
    <name type="scientific">Actinomadura madurae</name>
    <dbReference type="NCBI Taxonomy" id="1993"/>
    <lineage>
        <taxon>Bacteria</taxon>
        <taxon>Bacillati</taxon>
        <taxon>Actinomycetota</taxon>
        <taxon>Actinomycetes</taxon>
        <taxon>Streptosporangiales</taxon>
        <taxon>Thermomonosporaceae</taxon>
        <taxon>Actinomadura</taxon>
    </lineage>
</organism>
<comment type="cofactor">
    <cofactor evidence="1">
        <name>FAD</name>
        <dbReference type="ChEBI" id="CHEBI:57692"/>
    </cofactor>
</comment>
<dbReference type="eggNOG" id="COG0277">
    <property type="taxonomic scope" value="Bacteria"/>
</dbReference>
<evidence type="ECO:0000256" key="1">
    <source>
        <dbReference type="ARBA" id="ARBA00001974"/>
    </source>
</evidence>